<keyword evidence="1" id="KW-0472">Membrane</keyword>
<feature type="transmembrane region" description="Helical" evidence="1">
    <location>
        <begin position="54"/>
        <end position="72"/>
    </location>
</feature>
<dbReference type="SUPFAM" id="SSF56219">
    <property type="entry name" value="DNase I-like"/>
    <property type="match status" value="1"/>
</dbReference>
<evidence type="ECO:0000256" key="1">
    <source>
        <dbReference type="SAM" id="Phobius"/>
    </source>
</evidence>
<keyword evidence="4" id="KW-1185">Reference proteome</keyword>
<dbReference type="Proteomes" id="UP001156702">
    <property type="component" value="Unassembled WGS sequence"/>
</dbReference>
<dbReference type="InterPro" id="IPR005135">
    <property type="entry name" value="Endo/exonuclease/phosphatase"/>
</dbReference>
<keyword evidence="1" id="KW-1133">Transmembrane helix</keyword>
<evidence type="ECO:0000259" key="2">
    <source>
        <dbReference type="Pfam" id="PF03372"/>
    </source>
</evidence>
<dbReference type="Pfam" id="PF03372">
    <property type="entry name" value="Exo_endo_phos"/>
    <property type="match status" value="1"/>
</dbReference>
<feature type="transmembrane region" description="Helical" evidence="1">
    <location>
        <begin position="77"/>
        <end position="93"/>
    </location>
</feature>
<sequence>MQKEQSMPIAPLKGPIALAYRVLVLPGVIAYLFAVSIVVLAADRFWLVDLLTFAWPYIIATGALLVVAALVTRRLKAIVIAGAGLAVALIPAADVPTARASAAAGGLKVLTANLFVRNAQDPAVFIAMLRQEKPDIVILQETTKRWEEALSAAGLYAYESNSDVRERDAIKVFSVLPIRSQTELKRAFTEERAYKQPLRLELDMRGKPLFLYAFHPETPRRLWQWHDRNAYLSAAADAVRGDLETAPVIVAGDWNTPTWSPFFRAFLKQAGLASTAGGWLQPVTRFSQKLDTVAYIGASIDHIVVSPDISVRARRVGPNFGSNHLPVIAELALPET</sequence>
<dbReference type="EMBL" id="BSOP01000005">
    <property type="protein sequence ID" value="GLR49454.1"/>
    <property type="molecule type" value="Genomic_DNA"/>
</dbReference>
<dbReference type="InterPro" id="IPR036691">
    <property type="entry name" value="Endo/exonu/phosph_ase_sf"/>
</dbReference>
<evidence type="ECO:0000313" key="3">
    <source>
        <dbReference type="EMBL" id="GLR49454.1"/>
    </source>
</evidence>
<organism evidence="3 4">
    <name type="scientific">Shinella yambaruensis</name>
    <dbReference type="NCBI Taxonomy" id="415996"/>
    <lineage>
        <taxon>Bacteria</taxon>
        <taxon>Pseudomonadati</taxon>
        <taxon>Pseudomonadota</taxon>
        <taxon>Alphaproteobacteria</taxon>
        <taxon>Hyphomicrobiales</taxon>
        <taxon>Rhizobiaceae</taxon>
        <taxon>Shinella</taxon>
    </lineage>
</organism>
<gene>
    <name evidence="3" type="ORF">GCM10007923_06590</name>
</gene>
<evidence type="ECO:0000313" key="4">
    <source>
        <dbReference type="Proteomes" id="UP001156702"/>
    </source>
</evidence>
<dbReference type="Gene3D" id="3.60.10.10">
    <property type="entry name" value="Endonuclease/exonuclease/phosphatase"/>
    <property type="match status" value="1"/>
</dbReference>
<comment type="caution">
    <text evidence="3">The sequence shown here is derived from an EMBL/GenBank/DDBJ whole genome shotgun (WGS) entry which is preliminary data.</text>
</comment>
<proteinExistence type="predicted"/>
<protein>
    <recommendedName>
        <fullName evidence="2">Endonuclease/exonuclease/phosphatase domain-containing protein</fullName>
    </recommendedName>
</protein>
<reference evidence="4" key="1">
    <citation type="journal article" date="2019" name="Int. J. Syst. Evol. Microbiol.">
        <title>The Global Catalogue of Microorganisms (GCM) 10K type strain sequencing project: providing services to taxonomists for standard genome sequencing and annotation.</title>
        <authorList>
            <consortium name="The Broad Institute Genomics Platform"/>
            <consortium name="The Broad Institute Genome Sequencing Center for Infectious Disease"/>
            <person name="Wu L."/>
            <person name="Ma J."/>
        </authorList>
    </citation>
    <scope>NUCLEOTIDE SEQUENCE [LARGE SCALE GENOMIC DNA]</scope>
    <source>
        <strain evidence="4">NBRC 102122</strain>
    </source>
</reference>
<feature type="domain" description="Endonuclease/exonuclease/phosphatase" evidence="2">
    <location>
        <begin position="110"/>
        <end position="324"/>
    </location>
</feature>
<name>A0ABQ5Z9I9_9HYPH</name>
<keyword evidence="1" id="KW-0812">Transmembrane</keyword>
<feature type="transmembrane region" description="Helical" evidence="1">
    <location>
        <begin position="20"/>
        <end position="42"/>
    </location>
</feature>
<accession>A0ABQ5Z9I9</accession>